<reference evidence="3" key="1">
    <citation type="submission" date="2019-06" db="EMBL/GenBank/DDBJ databases">
        <title>Draft genome sequence of the griseofulvin-producing fungus Xylaria cubensis strain G536.</title>
        <authorList>
            <person name="Mead M.E."/>
            <person name="Raja H.A."/>
            <person name="Steenwyk J.L."/>
            <person name="Knowles S.L."/>
            <person name="Oberlies N.H."/>
            <person name="Rokas A."/>
        </authorList>
    </citation>
    <scope>NUCLEOTIDE SEQUENCE [LARGE SCALE GENOMIC DNA]</scope>
    <source>
        <strain evidence="3">G536</strain>
    </source>
</reference>
<gene>
    <name evidence="2" type="ORF">FHL15_006694</name>
</gene>
<feature type="region of interest" description="Disordered" evidence="1">
    <location>
        <begin position="1"/>
        <end position="34"/>
    </location>
</feature>
<protein>
    <submittedName>
        <fullName evidence="2">Uncharacterized protein</fullName>
    </submittedName>
</protein>
<dbReference type="AlphaFoldDB" id="A0A553HX62"/>
<accession>A0A553HX62</accession>
<dbReference type="Proteomes" id="UP000319160">
    <property type="component" value="Unassembled WGS sequence"/>
</dbReference>
<sequence length="144" mass="16268">MLQKLLDHGHTQGRGKGVRDGQISRDRESSNSRTGWLERSNKALLGSIDENTDCKILLYQWSPVHYDCYARCDQDPLGRKAWHAELGDTAYQRLFSLTSDYGTELPAQMHTDGNVKFQIEPDLLNANVSLHLVTLCSSFTPDVM</sequence>
<proteinExistence type="predicted"/>
<dbReference type="EMBL" id="VFLP01000036">
    <property type="protein sequence ID" value="TRX92527.1"/>
    <property type="molecule type" value="Genomic_DNA"/>
</dbReference>
<feature type="compositionally biased region" description="Basic and acidic residues" evidence="1">
    <location>
        <begin position="1"/>
        <end position="10"/>
    </location>
</feature>
<evidence type="ECO:0000313" key="3">
    <source>
        <dbReference type="Proteomes" id="UP000319160"/>
    </source>
</evidence>
<evidence type="ECO:0000313" key="2">
    <source>
        <dbReference type="EMBL" id="TRX92527.1"/>
    </source>
</evidence>
<feature type="compositionally biased region" description="Basic and acidic residues" evidence="1">
    <location>
        <begin position="17"/>
        <end position="30"/>
    </location>
</feature>
<keyword evidence="3" id="KW-1185">Reference proteome</keyword>
<comment type="caution">
    <text evidence="2">The sequence shown here is derived from an EMBL/GenBank/DDBJ whole genome shotgun (WGS) entry which is preliminary data.</text>
</comment>
<organism evidence="2 3">
    <name type="scientific">Xylaria flabelliformis</name>
    <dbReference type="NCBI Taxonomy" id="2512241"/>
    <lineage>
        <taxon>Eukaryota</taxon>
        <taxon>Fungi</taxon>
        <taxon>Dikarya</taxon>
        <taxon>Ascomycota</taxon>
        <taxon>Pezizomycotina</taxon>
        <taxon>Sordariomycetes</taxon>
        <taxon>Xylariomycetidae</taxon>
        <taxon>Xylariales</taxon>
        <taxon>Xylariaceae</taxon>
        <taxon>Xylaria</taxon>
    </lineage>
</organism>
<dbReference type="OrthoDB" id="10634542at2759"/>
<name>A0A553HX62_9PEZI</name>
<evidence type="ECO:0000256" key="1">
    <source>
        <dbReference type="SAM" id="MobiDB-lite"/>
    </source>
</evidence>